<dbReference type="Proteomes" id="UP000322077">
    <property type="component" value="Unassembled WGS sequence"/>
</dbReference>
<dbReference type="EMBL" id="VTOU01000001">
    <property type="protein sequence ID" value="TZG29279.1"/>
    <property type="molecule type" value="Genomic_DNA"/>
</dbReference>
<dbReference type="InterPro" id="IPR027417">
    <property type="entry name" value="P-loop_NTPase"/>
</dbReference>
<comment type="caution">
    <text evidence="4">The sequence shown here is derived from an EMBL/GenBank/DDBJ whole genome shotgun (WGS) entry which is preliminary data.</text>
</comment>
<name>A0A5D9CC26_9SPHN</name>
<keyword evidence="2" id="KW-0325">Glycoprotein</keyword>
<evidence type="ECO:0000256" key="1">
    <source>
        <dbReference type="ARBA" id="ARBA00022679"/>
    </source>
</evidence>
<keyword evidence="5" id="KW-1185">Reference proteome</keyword>
<evidence type="ECO:0000259" key="3">
    <source>
        <dbReference type="Pfam" id="PF00685"/>
    </source>
</evidence>
<dbReference type="Pfam" id="PF00685">
    <property type="entry name" value="Sulfotransfer_1"/>
    <property type="match status" value="1"/>
</dbReference>
<sequence>MAADDRRYALIIGAMKSGTTALFHTLCQHPAIVGSTPKEPYFFADEEKFCQGRAAYHALFEQGDGAIWKLDASTDYTKYPFVSGVADRIGQYDADADIRMIYIMRHPVRRMESHARHAQLLHSEFLEIRNDLDHCLSNGPSPVSLAISRYADQLDQFATFFKQDRILLLASEDLAVNRQSVAAEVFAFLGLPSIITTPPAKANRARDHLRRNPISNGLRAIPGLRAAATKLLPSGVRRLFEAATHREVQLPGRFRFTEEEEAALIAALRPDLVRLRDEYGFDAKERWGIDIGDARSA</sequence>
<keyword evidence="1 4" id="KW-0808">Transferase</keyword>
<dbReference type="AlphaFoldDB" id="A0A5D9CC26"/>
<protein>
    <submittedName>
        <fullName evidence="4">Sulfotransferase domain-containing protein</fullName>
    </submittedName>
</protein>
<feature type="domain" description="Sulfotransferase" evidence="3">
    <location>
        <begin position="9"/>
        <end position="192"/>
    </location>
</feature>
<evidence type="ECO:0000313" key="5">
    <source>
        <dbReference type="Proteomes" id="UP000322077"/>
    </source>
</evidence>
<dbReference type="PANTHER" id="PTHR10605:SF56">
    <property type="entry name" value="BIFUNCTIONAL HEPARAN SULFATE N-DEACETYLASE_N-SULFOTRANSFERASE"/>
    <property type="match status" value="1"/>
</dbReference>
<gene>
    <name evidence="4" type="ORF">FYJ91_03880</name>
</gene>
<proteinExistence type="predicted"/>
<reference evidence="4 5" key="1">
    <citation type="submission" date="2019-08" db="EMBL/GenBank/DDBJ databases">
        <authorList>
            <person name="Wang G."/>
            <person name="Xu Z."/>
        </authorList>
    </citation>
    <scope>NUCLEOTIDE SEQUENCE [LARGE SCALE GENOMIC DNA]</scope>
    <source>
        <strain evidence="4 5">ZX</strain>
    </source>
</reference>
<accession>A0A5D9CC26</accession>
<dbReference type="RefSeq" id="WP_149520937.1">
    <property type="nucleotide sequence ID" value="NZ_VTOU01000001.1"/>
</dbReference>
<dbReference type="InterPro" id="IPR037359">
    <property type="entry name" value="NST/OST"/>
</dbReference>
<dbReference type="Gene3D" id="3.40.50.300">
    <property type="entry name" value="P-loop containing nucleotide triphosphate hydrolases"/>
    <property type="match status" value="1"/>
</dbReference>
<dbReference type="GO" id="GO:0008146">
    <property type="term" value="F:sulfotransferase activity"/>
    <property type="evidence" value="ECO:0007669"/>
    <property type="project" value="InterPro"/>
</dbReference>
<dbReference type="PANTHER" id="PTHR10605">
    <property type="entry name" value="HEPARAN SULFATE SULFOTRANSFERASE"/>
    <property type="match status" value="1"/>
</dbReference>
<evidence type="ECO:0000313" key="4">
    <source>
        <dbReference type="EMBL" id="TZG29279.1"/>
    </source>
</evidence>
<dbReference type="SUPFAM" id="SSF52540">
    <property type="entry name" value="P-loop containing nucleoside triphosphate hydrolases"/>
    <property type="match status" value="1"/>
</dbReference>
<evidence type="ECO:0000256" key="2">
    <source>
        <dbReference type="ARBA" id="ARBA00023180"/>
    </source>
</evidence>
<dbReference type="InterPro" id="IPR000863">
    <property type="entry name" value="Sulfotransferase_dom"/>
</dbReference>
<organism evidence="4 5">
    <name type="scientific">Sphingomonas montanisoli</name>
    <dbReference type="NCBI Taxonomy" id="2606412"/>
    <lineage>
        <taxon>Bacteria</taxon>
        <taxon>Pseudomonadati</taxon>
        <taxon>Pseudomonadota</taxon>
        <taxon>Alphaproteobacteria</taxon>
        <taxon>Sphingomonadales</taxon>
        <taxon>Sphingomonadaceae</taxon>
        <taxon>Sphingomonas</taxon>
    </lineage>
</organism>